<protein>
    <submittedName>
        <fullName evidence="2">Uncharacterized protein</fullName>
    </submittedName>
</protein>
<dbReference type="Proteomes" id="UP000663866">
    <property type="component" value="Unassembled WGS sequence"/>
</dbReference>
<reference evidence="2" key="1">
    <citation type="submission" date="2021-02" db="EMBL/GenBank/DDBJ databases">
        <authorList>
            <person name="Nowell W R."/>
        </authorList>
    </citation>
    <scope>NUCLEOTIDE SEQUENCE</scope>
</reference>
<evidence type="ECO:0000313" key="3">
    <source>
        <dbReference type="Proteomes" id="UP000663866"/>
    </source>
</evidence>
<feature type="compositionally biased region" description="Basic and acidic residues" evidence="1">
    <location>
        <begin position="25"/>
        <end position="45"/>
    </location>
</feature>
<organism evidence="2 3">
    <name type="scientific">Rotaria magnacalcarata</name>
    <dbReference type="NCBI Taxonomy" id="392030"/>
    <lineage>
        <taxon>Eukaryota</taxon>
        <taxon>Metazoa</taxon>
        <taxon>Spiralia</taxon>
        <taxon>Gnathifera</taxon>
        <taxon>Rotifera</taxon>
        <taxon>Eurotatoria</taxon>
        <taxon>Bdelloidea</taxon>
        <taxon>Philodinida</taxon>
        <taxon>Philodinidae</taxon>
        <taxon>Rotaria</taxon>
    </lineage>
</organism>
<keyword evidence="3" id="KW-1185">Reference proteome</keyword>
<dbReference type="AlphaFoldDB" id="A0A821JRU8"/>
<sequence length="81" mass="9174">TLHLHQSSPPHASSPDHQIRRRSHSTRDVRVPLKEQMNDNDKYASDDDDEYNQSRLNSSPSIRSTNKNILESTTESSNGVS</sequence>
<dbReference type="EMBL" id="CAJOBG010105269">
    <property type="protein sequence ID" value="CAF4719332.1"/>
    <property type="molecule type" value="Genomic_DNA"/>
</dbReference>
<comment type="caution">
    <text evidence="2">The sequence shown here is derived from an EMBL/GenBank/DDBJ whole genome shotgun (WGS) entry which is preliminary data.</text>
</comment>
<feature type="non-terminal residue" evidence="2">
    <location>
        <position position="81"/>
    </location>
</feature>
<feature type="compositionally biased region" description="Polar residues" evidence="1">
    <location>
        <begin position="1"/>
        <end position="11"/>
    </location>
</feature>
<feature type="compositionally biased region" description="Polar residues" evidence="1">
    <location>
        <begin position="53"/>
        <end position="81"/>
    </location>
</feature>
<evidence type="ECO:0000256" key="1">
    <source>
        <dbReference type="SAM" id="MobiDB-lite"/>
    </source>
</evidence>
<accession>A0A821JRU8</accession>
<name>A0A821JRU8_9BILA</name>
<evidence type="ECO:0000313" key="2">
    <source>
        <dbReference type="EMBL" id="CAF4719332.1"/>
    </source>
</evidence>
<proteinExistence type="predicted"/>
<feature type="region of interest" description="Disordered" evidence="1">
    <location>
        <begin position="1"/>
        <end position="81"/>
    </location>
</feature>
<gene>
    <name evidence="2" type="ORF">OVN521_LOCUS49025</name>
</gene>
<feature type="non-terminal residue" evidence="2">
    <location>
        <position position="1"/>
    </location>
</feature>